<accession>A0A1I7MQQ0</accession>
<dbReference type="Pfam" id="PF00583">
    <property type="entry name" value="Acetyltransf_1"/>
    <property type="match status" value="1"/>
</dbReference>
<dbReference type="RefSeq" id="WP_091698735.1">
    <property type="nucleotide sequence ID" value="NZ_CAMIGK010000030.1"/>
</dbReference>
<dbReference type="GO" id="GO:0006526">
    <property type="term" value="P:L-arginine biosynthetic process"/>
    <property type="evidence" value="ECO:0007669"/>
    <property type="project" value="InterPro"/>
</dbReference>
<dbReference type="GO" id="GO:0004042">
    <property type="term" value="F:L-glutamate N-acetyltransferase activity"/>
    <property type="evidence" value="ECO:0007669"/>
    <property type="project" value="InterPro"/>
</dbReference>
<dbReference type="GO" id="GO:0005737">
    <property type="term" value="C:cytoplasm"/>
    <property type="evidence" value="ECO:0007669"/>
    <property type="project" value="InterPro"/>
</dbReference>
<evidence type="ECO:0000313" key="5">
    <source>
        <dbReference type="Proteomes" id="UP000198881"/>
    </source>
</evidence>
<dbReference type="PANTHER" id="PTHR30602">
    <property type="entry name" value="AMINO-ACID ACETYLTRANSFERASE"/>
    <property type="match status" value="1"/>
</dbReference>
<dbReference type="PANTHER" id="PTHR30602:SF12">
    <property type="entry name" value="AMINO-ACID ACETYLTRANSFERASE NAGS1, CHLOROPLASTIC-RELATED"/>
    <property type="match status" value="1"/>
</dbReference>
<feature type="domain" description="N-acetyltransferase" evidence="3">
    <location>
        <begin position="6"/>
        <end position="145"/>
    </location>
</feature>
<evidence type="ECO:0000313" key="4">
    <source>
        <dbReference type="EMBL" id="SFV24265.1"/>
    </source>
</evidence>
<evidence type="ECO:0000256" key="1">
    <source>
        <dbReference type="ARBA" id="ARBA00022679"/>
    </source>
</evidence>
<dbReference type="NCBIfam" id="NF005921">
    <property type="entry name" value="PRK07922.1"/>
    <property type="match status" value="1"/>
</dbReference>
<keyword evidence="1" id="KW-0808">Transferase</keyword>
<dbReference type="AlphaFoldDB" id="A0A1I7MQQ0"/>
<dbReference type="Gene3D" id="3.40.630.30">
    <property type="match status" value="1"/>
</dbReference>
<reference evidence="4 5" key="1">
    <citation type="submission" date="2016-10" db="EMBL/GenBank/DDBJ databases">
        <authorList>
            <person name="de Groot N.N."/>
        </authorList>
    </citation>
    <scope>NUCLEOTIDE SEQUENCE [LARGE SCALE GENOMIC DNA]</scope>
    <source>
        <strain evidence="4 5">CGMCC 1.7054</strain>
    </source>
</reference>
<name>A0A1I7MQQ0_9MICC</name>
<dbReference type="OrthoDB" id="9793138at2"/>
<dbReference type="CDD" id="cd04301">
    <property type="entry name" value="NAT_SF"/>
    <property type="match status" value="1"/>
</dbReference>
<dbReference type="SUPFAM" id="SSF55729">
    <property type="entry name" value="Acyl-CoA N-acyltransferases (Nat)"/>
    <property type="match status" value="1"/>
</dbReference>
<dbReference type="EMBL" id="FPCG01000010">
    <property type="protein sequence ID" value="SFV24265.1"/>
    <property type="molecule type" value="Genomic_DNA"/>
</dbReference>
<dbReference type="Proteomes" id="UP000198881">
    <property type="component" value="Unassembled WGS sequence"/>
</dbReference>
<dbReference type="InterPro" id="IPR016181">
    <property type="entry name" value="Acyl_CoA_acyltransferase"/>
</dbReference>
<proteinExistence type="predicted"/>
<protein>
    <submittedName>
        <fullName evidence="4">N-acetylglutamate synthase</fullName>
    </submittedName>
</protein>
<dbReference type="InterPro" id="IPR000182">
    <property type="entry name" value="GNAT_dom"/>
</dbReference>
<keyword evidence="2" id="KW-0012">Acyltransferase</keyword>
<sequence length="176" mass="19475">MTTEGLTVRPARTSDVATIRSVVAPLAEQRVLLDKEAVVYFESIQEFQVVQAPDGQIAGFGALHVMWEDLAEVRTLATAPAWRGHGVGHLLLDALIDRAVQLGVDRVFCLTFETEFFARHGFEVMADQSAVDPEVYSELLRSTDEGVAEFLDLARVKPNTLGNTRMILDLQSRVHP</sequence>
<gene>
    <name evidence="4" type="ORF">SAMN04487966_11073</name>
</gene>
<dbReference type="STRING" id="574650.SAMN04487966_11073"/>
<dbReference type="InterPro" id="IPR010167">
    <property type="entry name" value="NH2A_AcTrfase"/>
</dbReference>
<organism evidence="4 5">
    <name type="scientific">Micrococcus terreus</name>
    <dbReference type="NCBI Taxonomy" id="574650"/>
    <lineage>
        <taxon>Bacteria</taxon>
        <taxon>Bacillati</taxon>
        <taxon>Actinomycetota</taxon>
        <taxon>Actinomycetes</taxon>
        <taxon>Micrococcales</taxon>
        <taxon>Micrococcaceae</taxon>
        <taxon>Micrococcus</taxon>
    </lineage>
</organism>
<evidence type="ECO:0000259" key="3">
    <source>
        <dbReference type="PROSITE" id="PS51186"/>
    </source>
</evidence>
<dbReference type="PROSITE" id="PS51186">
    <property type="entry name" value="GNAT"/>
    <property type="match status" value="1"/>
</dbReference>
<keyword evidence="5" id="KW-1185">Reference proteome</keyword>
<evidence type="ECO:0000256" key="2">
    <source>
        <dbReference type="ARBA" id="ARBA00023315"/>
    </source>
</evidence>